<reference evidence="3" key="1">
    <citation type="journal article" date="2019" name="Int. J. Syst. Evol. Microbiol.">
        <title>The Global Catalogue of Microorganisms (GCM) 10K type strain sequencing project: providing services to taxonomists for standard genome sequencing and annotation.</title>
        <authorList>
            <consortium name="The Broad Institute Genomics Platform"/>
            <consortium name="The Broad Institute Genome Sequencing Center for Infectious Disease"/>
            <person name="Wu L."/>
            <person name="Ma J."/>
        </authorList>
    </citation>
    <scope>NUCLEOTIDE SEQUENCE [LARGE SCALE GENOMIC DNA]</scope>
    <source>
        <strain evidence="3">CCM 8725</strain>
    </source>
</reference>
<evidence type="ECO:0000313" key="2">
    <source>
        <dbReference type="EMBL" id="MFD2414546.1"/>
    </source>
</evidence>
<organism evidence="2 3">
    <name type="scientific">Paenibacillus rhizoplanae</name>
    <dbReference type="NCBI Taxonomy" id="1917181"/>
    <lineage>
        <taxon>Bacteria</taxon>
        <taxon>Bacillati</taxon>
        <taxon>Bacillota</taxon>
        <taxon>Bacilli</taxon>
        <taxon>Bacillales</taxon>
        <taxon>Paenibacillaceae</taxon>
        <taxon>Paenibacillus</taxon>
    </lineage>
</organism>
<dbReference type="Proteomes" id="UP001597448">
    <property type="component" value="Unassembled WGS sequence"/>
</dbReference>
<comment type="caution">
    <text evidence="2">The sequence shown here is derived from an EMBL/GenBank/DDBJ whole genome shotgun (WGS) entry which is preliminary data.</text>
</comment>
<protein>
    <recommendedName>
        <fullName evidence="4">SigmaY antisigma factor component</fullName>
    </recommendedName>
</protein>
<accession>A0ABW5FP89</accession>
<evidence type="ECO:0000313" key="3">
    <source>
        <dbReference type="Proteomes" id="UP001597448"/>
    </source>
</evidence>
<keyword evidence="1" id="KW-0812">Transmembrane</keyword>
<evidence type="ECO:0008006" key="4">
    <source>
        <dbReference type="Google" id="ProtNLM"/>
    </source>
</evidence>
<sequence length="77" mass="8938">MSVKELQEIPVWIWIILAAVLLLQGTWLFRDARDRGQGRKAWFWGIWGLTGAPSPAVCYLLFVVLPDKRKRKDGRSR</sequence>
<feature type="transmembrane region" description="Helical" evidence="1">
    <location>
        <begin position="12"/>
        <end position="29"/>
    </location>
</feature>
<dbReference type="EMBL" id="JBHUKY010000110">
    <property type="protein sequence ID" value="MFD2414546.1"/>
    <property type="molecule type" value="Genomic_DNA"/>
</dbReference>
<keyword evidence="3" id="KW-1185">Reference proteome</keyword>
<gene>
    <name evidence="2" type="ORF">ACFSX3_32390</name>
</gene>
<evidence type="ECO:0000256" key="1">
    <source>
        <dbReference type="SAM" id="Phobius"/>
    </source>
</evidence>
<feature type="transmembrane region" description="Helical" evidence="1">
    <location>
        <begin position="41"/>
        <end position="65"/>
    </location>
</feature>
<dbReference type="RefSeq" id="WP_209991871.1">
    <property type="nucleotide sequence ID" value="NZ_JBHSVQ010000001.1"/>
</dbReference>
<proteinExistence type="predicted"/>
<name>A0ABW5FP89_9BACL</name>
<keyword evidence="1" id="KW-0472">Membrane</keyword>
<keyword evidence="1" id="KW-1133">Transmembrane helix</keyword>